<dbReference type="Gene3D" id="3.30.70.330">
    <property type="match status" value="3"/>
</dbReference>
<feature type="compositionally biased region" description="Low complexity" evidence="1">
    <location>
        <begin position="826"/>
        <end position="842"/>
    </location>
</feature>
<dbReference type="InterPro" id="IPR000504">
    <property type="entry name" value="RRM_dom"/>
</dbReference>
<evidence type="ECO:0000256" key="1">
    <source>
        <dbReference type="SAM" id="MobiDB-lite"/>
    </source>
</evidence>
<feature type="compositionally biased region" description="Basic and acidic residues" evidence="1">
    <location>
        <begin position="349"/>
        <end position="364"/>
    </location>
</feature>
<feature type="region of interest" description="Disordered" evidence="1">
    <location>
        <begin position="741"/>
        <end position="768"/>
    </location>
</feature>
<feature type="region of interest" description="Disordered" evidence="1">
    <location>
        <begin position="347"/>
        <end position="398"/>
    </location>
</feature>
<dbReference type="SMART" id="SM00360">
    <property type="entry name" value="RRM"/>
    <property type="match status" value="2"/>
</dbReference>
<dbReference type="CDD" id="cd00590">
    <property type="entry name" value="RRM_SF"/>
    <property type="match status" value="1"/>
</dbReference>
<sequence length="1037" mass="122622">MKKSKYYIIEVQEIDQFIKSKLYDELNFTTDFEIEDRFFYAMEFKNLQSKREVKNMLNECIDNNSDILIRIIPITKKISRYSSSDILYVTNMPKNFDKENPKKFIKKFCLGYCKPKKCLCYYSVDSSHENLERLIHFLPSIPISSPIMASYSCIEFPLLRFSRLSLATTEESLASYILKYANCQVIDVKCSKLAKGQKEKYANVLLQSVDDIDKVFKNFNFCTIDSNKIYVKQFLEPEMGEEIKKYEIAVTDLPKNIEDIDFYNQMSQFGRIFDFVLDVMHLIGYVTFIFYKSRKRLLSSPEYHTHYSIVTLLVSNFPPNTTCDQVKNYIIETTNSKPKQIKLNIKTNDISETKPKNKNIHEYGDNNGNYDDDNDNDYDDNGNYINSRSKKQNANNKDMNMYEEEEEEFGDDIENNYEQNIYAQSEEEEDYDKNEINSICDSTEDQKKNINNFNEEEENGDDNKKDDREKDNKDSEDSENSDDNDENSNHNNDNNNYDKESNENEQKSNEFDPNSIVNITAYIEDPPSDPNQIKVSFTLPTFLIQFKDPFSIDFVIDKLKSGLYNNLTVPYAIRYYPRPNDNNDKRSSILTKLSYENALLITPIHADVMVEQIFNICSKYGVILFFQINRKRVPNFCIVKYQFKEESKAAFESINGTILQSQKLSVYSFPISKEEFEHVSSDNDIIQKGNNVIFEKITKNDKRQNDDDIQFTEDETSSSNKINIVINKRKADKSFNIQNYDQSPYAMSDNSQPMPPPPPQSGHPPPFRPWNGAHMPQMPYDPRIMQFNNRQWYQYPPPPHHPMFRMMYRYHAAGQYPYFPNPPQMMPDQQQPPNQWDPNWNWQWQPYMNPAENYEQGENEEPPDRGRRRRREMPHHWMNRNRFQHDGNSDNRNNDANDNNNNDGENDNPYNRRGCRRRGGRCRRHERFRNWREEGNNEIGEHEIVDHNNIDDDRRRYSTERGTWWRNSRGGHDRRDINHENCGECGERFHGRGGCARGGNRGRCCNRRRQQRENLIATEHNKAEKEFNNKKSYRNPE</sequence>
<dbReference type="EMBL" id="JAPFFF010000063">
    <property type="protein sequence ID" value="KAK8836874.1"/>
    <property type="molecule type" value="Genomic_DNA"/>
</dbReference>
<feature type="compositionally biased region" description="Acidic residues" evidence="1">
    <location>
        <begin position="370"/>
        <end position="380"/>
    </location>
</feature>
<feature type="region of interest" description="Disordered" evidence="1">
    <location>
        <begin position="874"/>
        <end position="917"/>
    </location>
</feature>
<feature type="compositionally biased region" description="Basic and acidic residues" evidence="1">
    <location>
        <begin position="496"/>
        <end position="510"/>
    </location>
</feature>
<organism evidence="3 4">
    <name type="scientific">Tritrichomonas musculus</name>
    <dbReference type="NCBI Taxonomy" id="1915356"/>
    <lineage>
        <taxon>Eukaryota</taxon>
        <taxon>Metamonada</taxon>
        <taxon>Parabasalia</taxon>
        <taxon>Tritrichomonadida</taxon>
        <taxon>Tritrichomonadidae</taxon>
        <taxon>Tritrichomonas</taxon>
    </lineage>
</organism>
<evidence type="ECO:0000259" key="2">
    <source>
        <dbReference type="SMART" id="SM00360"/>
    </source>
</evidence>
<feature type="region of interest" description="Disordered" evidence="1">
    <location>
        <begin position="1016"/>
        <end position="1037"/>
    </location>
</feature>
<feature type="compositionally biased region" description="Basic and acidic residues" evidence="1">
    <location>
        <begin position="1019"/>
        <end position="1037"/>
    </location>
</feature>
<feature type="compositionally biased region" description="Basic and acidic residues" evidence="1">
    <location>
        <begin position="461"/>
        <end position="475"/>
    </location>
</feature>
<feature type="region of interest" description="Disordered" evidence="1">
    <location>
        <begin position="823"/>
        <end position="842"/>
    </location>
</feature>
<dbReference type="Pfam" id="PF00076">
    <property type="entry name" value="RRM_1"/>
    <property type="match status" value="1"/>
</dbReference>
<feature type="compositionally biased region" description="Pro residues" evidence="1">
    <location>
        <begin position="753"/>
        <end position="768"/>
    </location>
</feature>
<dbReference type="InterPro" id="IPR035979">
    <property type="entry name" value="RBD_domain_sf"/>
</dbReference>
<evidence type="ECO:0000313" key="3">
    <source>
        <dbReference type="EMBL" id="KAK8836874.1"/>
    </source>
</evidence>
<dbReference type="Proteomes" id="UP001470230">
    <property type="component" value="Unassembled WGS sequence"/>
</dbReference>
<reference evidence="3 4" key="1">
    <citation type="submission" date="2024-04" db="EMBL/GenBank/DDBJ databases">
        <title>Tritrichomonas musculus Genome.</title>
        <authorList>
            <person name="Alves-Ferreira E."/>
            <person name="Grigg M."/>
            <person name="Lorenzi H."/>
            <person name="Galac M."/>
        </authorList>
    </citation>
    <scope>NUCLEOTIDE SEQUENCE [LARGE SCALE GENOMIC DNA]</scope>
    <source>
        <strain evidence="3 4">EAF2021</strain>
    </source>
</reference>
<gene>
    <name evidence="3" type="ORF">M9Y10_037400</name>
</gene>
<evidence type="ECO:0000313" key="4">
    <source>
        <dbReference type="Proteomes" id="UP001470230"/>
    </source>
</evidence>
<name>A0ABR2GSI3_9EUKA</name>
<feature type="domain" description="RRM" evidence="2">
    <location>
        <begin position="158"/>
        <end position="232"/>
    </location>
</feature>
<feature type="domain" description="RRM" evidence="2">
    <location>
        <begin position="598"/>
        <end position="667"/>
    </location>
</feature>
<comment type="caution">
    <text evidence="3">The sequence shown here is derived from an EMBL/GenBank/DDBJ whole genome shotgun (WGS) entry which is preliminary data.</text>
</comment>
<dbReference type="InterPro" id="IPR012677">
    <property type="entry name" value="Nucleotide-bd_a/b_plait_sf"/>
</dbReference>
<feature type="compositionally biased region" description="Acidic residues" evidence="1">
    <location>
        <begin position="476"/>
        <end position="486"/>
    </location>
</feature>
<proteinExistence type="predicted"/>
<protein>
    <recommendedName>
        <fullName evidence="2">RRM domain-containing protein</fullName>
    </recommendedName>
</protein>
<accession>A0ABR2GSI3</accession>
<feature type="compositionally biased region" description="Basic and acidic residues" evidence="1">
    <location>
        <begin position="883"/>
        <end position="895"/>
    </location>
</feature>
<keyword evidence="4" id="KW-1185">Reference proteome</keyword>
<feature type="compositionally biased region" description="Low complexity" evidence="1">
    <location>
        <begin position="896"/>
        <end position="912"/>
    </location>
</feature>
<dbReference type="SUPFAM" id="SSF54928">
    <property type="entry name" value="RNA-binding domain, RBD"/>
    <property type="match status" value="2"/>
</dbReference>
<feature type="region of interest" description="Disordered" evidence="1">
    <location>
        <begin position="453"/>
        <end position="513"/>
    </location>
</feature>